<dbReference type="RefSeq" id="XP_022473804.1">
    <property type="nucleotide sequence ID" value="XM_022619740.1"/>
</dbReference>
<sequence>MRRRPKPGGPQMPACLRPYRQGLVERNLHLQRRQFPILPGGACCWRPIPCTGPLDCQDCQRGTQCSLLDEGSLGRFASCLVPESEFGCTSIVGSSIAHRGIPIAMPMAHCTKAPLHSSQVKSGALWRLRMCPAHVDIAKTRLCHHGATEVVLGTLQPVVALPWYGPCCNAAAISHGASTVIYVSSGLATACQ</sequence>
<dbReference type="AlphaFoldDB" id="A0A1G4B5C8"/>
<reference evidence="1 2" key="1">
    <citation type="submission" date="2016-09" db="EMBL/GenBank/DDBJ databases">
        <authorList>
            <person name="Capua I."/>
            <person name="De Benedictis P."/>
            <person name="Joannis T."/>
            <person name="Lombin L.H."/>
            <person name="Cattoli G."/>
        </authorList>
    </citation>
    <scope>NUCLEOTIDE SEQUENCE [LARGE SCALE GENOMIC DNA]</scope>
    <source>
        <strain evidence="1 2">IMI 309357</strain>
    </source>
</reference>
<evidence type="ECO:0000313" key="2">
    <source>
        <dbReference type="Proteomes" id="UP000176998"/>
    </source>
</evidence>
<evidence type="ECO:0000313" key="1">
    <source>
        <dbReference type="EMBL" id="OHE96648.1"/>
    </source>
</evidence>
<accession>A0A1G4B5C8</accession>
<organism evidence="1 2">
    <name type="scientific">Colletotrichum orchidophilum</name>
    <dbReference type="NCBI Taxonomy" id="1209926"/>
    <lineage>
        <taxon>Eukaryota</taxon>
        <taxon>Fungi</taxon>
        <taxon>Dikarya</taxon>
        <taxon>Ascomycota</taxon>
        <taxon>Pezizomycotina</taxon>
        <taxon>Sordariomycetes</taxon>
        <taxon>Hypocreomycetidae</taxon>
        <taxon>Glomerellales</taxon>
        <taxon>Glomerellaceae</taxon>
        <taxon>Colletotrichum</taxon>
    </lineage>
</organism>
<name>A0A1G4B5C8_9PEZI</name>
<dbReference type="Proteomes" id="UP000176998">
    <property type="component" value="Unassembled WGS sequence"/>
</dbReference>
<dbReference type="EMBL" id="MJBS01000067">
    <property type="protein sequence ID" value="OHE96648.1"/>
    <property type="molecule type" value="Genomic_DNA"/>
</dbReference>
<dbReference type="GeneID" id="34561250"/>
<proteinExistence type="predicted"/>
<comment type="caution">
    <text evidence="1">The sequence shown here is derived from an EMBL/GenBank/DDBJ whole genome shotgun (WGS) entry which is preliminary data.</text>
</comment>
<keyword evidence="2" id="KW-1185">Reference proteome</keyword>
<protein>
    <submittedName>
        <fullName evidence="1">Uncharacterized protein</fullName>
    </submittedName>
</protein>
<gene>
    <name evidence="1" type="ORF">CORC01_08105</name>
</gene>